<proteinExistence type="predicted"/>
<protein>
    <submittedName>
        <fullName evidence="1">Uncharacterized protein</fullName>
    </submittedName>
</protein>
<keyword evidence="2" id="KW-1185">Reference proteome</keyword>
<evidence type="ECO:0000313" key="1">
    <source>
        <dbReference type="EMBL" id="KAJ9069089.1"/>
    </source>
</evidence>
<sequence>MPLLPPQTPPMPPAASPQLLVLAPTTSSELDPHWPSLVRFCTTFWWPSTPLWTARPSAQSCDPTLHLMVPILLRIG</sequence>
<name>A0ACC2T3I3_9FUNG</name>
<organism evidence="1 2">
    <name type="scientific">Entomophthora muscae</name>
    <dbReference type="NCBI Taxonomy" id="34485"/>
    <lineage>
        <taxon>Eukaryota</taxon>
        <taxon>Fungi</taxon>
        <taxon>Fungi incertae sedis</taxon>
        <taxon>Zoopagomycota</taxon>
        <taxon>Entomophthoromycotina</taxon>
        <taxon>Entomophthoromycetes</taxon>
        <taxon>Entomophthorales</taxon>
        <taxon>Entomophthoraceae</taxon>
        <taxon>Entomophthora</taxon>
    </lineage>
</organism>
<reference evidence="1" key="1">
    <citation type="submission" date="2022-04" db="EMBL/GenBank/DDBJ databases">
        <title>Genome of the entomopathogenic fungus Entomophthora muscae.</title>
        <authorList>
            <person name="Elya C."/>
            <person name="Lovett B.R."/>
            <person name="Lee E."/>
            <person name="Macias A.M."/>
            <person name="Hajek A.E."/>
            <person name="De Bivort B.L."/>
            <person name="Kasson M.T."/>
            <person name="De Fine Licht H.H."/>
            <person name="Stajich J.E."/>
        </authorList>
    </citation>
    <scope>NUCLEOTIDE SEQUENCE</scope>
    <source>
        <strain evidence="1">Berkeley</strain>
    </source>
</reference>
<dbReference type="EMBL" id="QTSX02003659">
    <property type="protein sequence ID" value="KAJ9069089.1"/>
    <property type="molecule type" value="Genomic_DNA"/>
</dbReference>
<comment type="caution">
    <text evidence="1">The sequence shown here is derived from an EMBL/GenBank/DDBJ whole genome shotgun (WGS) entry which is preliminary data.</text>
</comment>
<dbReference type="Proteomes" id="UP001165960">
    <property type="component" value="Unassembled WGS sequence"/>
</dbReference>
<accession>A0ACC2T3I3</accession>
<gene>
    <name evidence="1" type="ORF">DSO57_1021983</name>
</gene>
<evidence type="ECO:0000313" key="2">
    <source>
        <dbReference type="Proteomes" id="UP001165960"/>
    </source>
</evidence>